<evidence type="ECO:0000256" key="1">
    <source>
        <dbReference type="SAM" id="MobiDB-lite"/>
    </source>
</evidence>
<protein>
    <recommendedName>
        <fullName evidence="2">Dynein heavy chain tail domain-containing protein</fullName>
    </recommendedName>
</protein>
<reference evidence="3 4" key="1">
    <citation type="submission" date="2019-01" db="EMBL/GenBank/DDBJ databases">
        <title>A chromosome-scale genome assembly of the yellow perch, Perca flavescens.</title>
        <authorList>
            <person name="Feron R."/>
            <person name="Morvezen R."/>
            <person name="Bestin A."/>
            <person name="Haffray P."/>
            <person name="Klopp C."/>
            <person name="Zahm M."/>
            <person name="Cabau C."/>
            <person name="Roques C."/>
            <person name="Donnadieu C."/>
            <person name="Bouchez O."/>
            <person name="Christie M."/>
            <person name="Larson W."/>
            <person name="Guiguen Y."/>
        </authorList>
    </citation>
    <scope>NUCLEOTIDE SEQUENCE [LARGE SCALE GENOMIC DNA]</scope>
    <source>
        <strain evidence="3">YP-PL-M2</strain>
        <tissue evidence="3">Blood</tissue>
    </source>
</reference>
<dbReference type="Pfam" id="PF08385">
    <property type="entry name" value="DHC_N1"/>
    <property type="match status" value="1"/>
</dbReference>
<gene>
    <name evidence="3" type="ORF">EPR50_G00133070</name>
</gene>
<dbReference type="InterPro" id="IPR026983">
    <property type="entry name" value="DHC"/>
</dbReference>
<dbReference type="Proteomes" id="UP000295070">
    <property type="component" value="Chromosome 12"/>
</dbReference>
<name>A0A484CUH8_PERFV</name>
<dbReference type="STRING" id="8167.A0A484CUH8"/>
<dbReference type="EMBL" id="SCKG01000012">
    <property type="protein sequence ID" value="TDH06425.1"/>
    <property type="molecule type" value="Genomic_DNA"/>
</dbReference>
<dbReference type="GO" id="GO:0045505">
    <property type="term" value="F:dynein intermediate chain binding"/>
    <property type="evidence" value="ECO:0007669"/>
    <property type="project" value="InterPro"/>
</dbReference>
<sequence>MDGRDDRLDPLRSFTANSFRLDPERWREFVTMEDNQVVLNSFFSTPDYTNLFISRDSEAGLRVGLDFPKNVQTKVICVSKTGREVITKDNARKMLIIQEVLGEDAISFIIAISEEQPGDQQQLGVRRGRRGSEVRGRQKNEALVIKAQIEGLTFLPHPDVLQDDHRPGNAVHDDAPHDDGVREGAPRDEPLRDNAEGWKLSDVKLLHACDSTIIEWAELVSEFLKQDSSQPVLDGLKPLPSEEFNFWKTRLKNLHFIQQQLTSSRAQQVASIVQKAESVYWATLRDLYRDVQQGLKEAEDVTLNLGPVQEKLEQVEQMEYQQLGDNMAAVMEEMCLLWIRSEFYCKPCRMVVLLQEICNLFLQMSRKFLRGEEVMRCLVSDPVPVLDDVRLVIRTLQTLKEAYNQTRTQLEEDQNQNQSCWDFPSHLVFVHMDNFLLRMHSIQEVFSVSLQLYQLDQAVLSGVGGRKWSDVVQEVYQDFLGHVTVLSDFTCDPTDPDDQSFQLQLAQFQAQVWDLERRLVSVLSTAFEDCSSVSSAAKLAKMFGFILVRPGIQDQLRPHLRRLVQMVLEELDHTERLFHSQRERPGHVGPLPPEGCSHALLEPAAQAPSWRHTGTLHCCPEPDSGVSQQVLQRFQQVVDVLQDFGDGVRSAWSSQLDSDCGFILQQPLLQHNQQGMLGVNCSYKLEAVLRQLRCVSRETDVELHPLAARLYTCIDDITQSYLSLSRTMSCYSQAVSDAPQEEIPLTQNQLQDLNRTLSDLQRTTWSCEGVLQLVEQQRHRVMMFHATVSQARANMDAMTRIIQGWAELQLLQRSADSLLEGGATEQSCRRIRDEGQELLRLTQVNRSLYAAEDSSESWITYLDHIDDKVQHGLFHMLLRSLHFLSDNMNPQSSSSVFLAISLQLQETGSVFEPSVGGGLTDLLKSIISDIYTAASLPPRISVSRHGNYQECLQKNPELCALEQEVMRVLVQVREEAGLLKLQLDRFSFLWTRDRTAAMDEFLTYSRQLGRDEMEADQVPPALRDFSREIESLDRLRAEVTQLDDVVVLHSWLQVDLRPFRDSLLSVLHHWRHLYTDYLLRAVSDSLKEVTQRGEDEESSSSSRFPLTETILLLEAAGVELPEHMAAQLQC</sequence>
<dbReference type="GO" id="GO:0051959">
    <property type="term" value="F:dynein light intermediate chain binding"/>
    <property type="evidence" value="ECO:0007669"/>
    <property type="project" value="InterPro"/>
</dbReference>
<accession>A0A484CUH8</accession>
<dbReference type="InterPro" id="IPR013594">
    <property type="entry name" value="Dynein_heavy_tail"/>
</dbReference>
<dbReference type="PANTHER" id="PTHR46532:SF11">
    <property type="entry name" value="DYNEIN AXONEMAL HEAVY CHAIN 12"/>
    <property type="match status" value="1"/>
</dbReference>
<feature type="compositionally biased region" description="Basic and acidic residues" evidence="1">
    <location>
        <begin position="160"/>
        <end position="193"/>
    </location>
</feature>
<feature type="domain" description="Dynein heavy chain tail" evidence="2">
    <location>
        <begin position="206"/>
        <end position="770"/>
    </location>
</feature>
<proteinExistence type="predicted"/>
<organism evidence="3 4">
    <name type="scientific">Perca flavescens</name>
    <name type="common">American yellow perch</name>
    <name type="synonym">Morone flavescens</name>
    <dbReference type="NCBI Taxonomy" id="8167"/>
    <lineage>
        <taxon>Eukaryota</taxon>
        <taxon>Metazoa</taxon>
        <taxon>Chordata</taxon>
        <taxon>Craniata</taxon>
        <taxon>Vertebrata</taxon>
        <taxon>Euteleostomi</taxon>
        <taxon>Actinopterygii</taxon>
        <taxon>Neopterygii</taxon>
        <taxon>Teleostei</taxon>
        <taxon>Neoteleostei</taxon>
        <taxon>Acanthomorphata</taxon>
        <taxon>Eupercaria</taxon>
        <taxon>Perciformes</taxon>
        <taxon>Percoidei</taxon>
        <taxon>Percidae</taxon>
        <taxon>Percinae</taxon>
        <taxon>Perca</taxon>
    </lineage>
</organism>
<keyword evidence="4" id="KW-1185">Reference proteome</keyword>
<evidence type="ECO:0000313" key="3">
    <source>
        <dbReference type="EMBL" id="TDH06425.1"/>
    </source>
</evidence>
<dbReference type="AlphaFoldDB" id="A0A484CUH8"/>
<dbReference type="GO" id="GO:0007018">
    <property type="term" value="P:microtubule-based movement"/>
    <property type="evidence" value="ECO:0007669"/>
    <property type="project" value="InterPro"/>
</dbReference>
<comment type="caution">
    <text evidence="3">The sequence shown here is derived from an EMBL/GenBank/DDBJ whole genome shotgun (WGS) entry which is preliminary data.</text>
</comment>
<evidence type="ECO:0000259" key="2">
    <source>
        <dbReference type="Pfam" id="PF08385"/>
    </source>
</evidence>
<feature type="region of interest" description="Disordered" evidence="1">
    <location>
        <begin position="157"/>
        <end position="193"/>
    </location>
</feature>
<dbReference type="GO" id="GO:0005858">
    <property type="term" value="C:axonemal dynein complex"/>
    <property type="evidence" value="ECO:0007669"/>
    <property type="project" value="TreeGrafter"/>
</dbReference>
<evidence type="ECO:0000313" key="4">
    <source>
        <dbReference type="Proteomes" id="UP000295070"/>
    </source>
</evidence>
<dbReference type="PANTHER" id="PTHR46532">
    <property type="entry name" value="MALE FERTILITY FACTOR KL5"/>
    <property type="match status" value="1"/>
</dbReference>